<gene>
    <name evidence="3" type="ORF">MNOR_LOCUS33473</name>
</gene>
<comment type="caution">
    <text evidence="3">The sequence shown here is derived from an EMBL/GenBank/DDBJ whole genome shotgun (WGS) entry which is preliminary data.</text>
</comment>
<proteinExistence type="predicted"/>
<accession>A0AAV2S876</accession>
<feature type="domain" description="C2H2-type" evidence="2">
    <location>
        <begin position="85"/>
        <end position="109"/>
    </location>
</feature>
<protein>
    <recommendedName>
        <fullName evidence="2">C2H2-type domain-containing protein</fullName>
    </recommendedName>
</protein>
<dbReference type="GO" id="GO:0008270">
    <property type="term" value="F:zinc ion binding"/>
    <property type="evidence" value="ECO:0007669"/>
    <property type="project" value="UniProtKB-KW"/>
</dbReference>
<keyword evidence="1" id="KW-0862">Zinc</keyword>
<evidence type="ECO:0000259" key="2">
    <source>
        <dbReference type="PROSITE" id="PS50157"/>
    </source>
</evidence>
<organism evidence="3 4">
    <name type="scientific">Meganyctiphanes norvegica</name>
    <name type="common">Northern krill</name>
    <name type="synonym">Thysanopoda norvegica</name>
    <dbReference type="NCBI Taxonomy" id="48144"/>
    <lineage>
        <taxon>Eukaryota</taxon>
        <taxon>Metazoa</taxon>
        <taxon>Ecdysozoa</taxon>
        <taxon>Arthropoda</taxon>
        <taxon>Crustacea</taxon>
        <taxon>Multicrustacea</taxon>
        <taxon>Malacostraca</taxon>
        <taxon>Eumalacostraca</taxon>
        <taxon>Eucarida</taxon>
        <taxon>Euphausiacea</taxon>
        <taxon>Euphausiidae</taxon>
        <taxon>Meganyctiphanes</taxon>
    </lineage>
</organism>
<dbReference type="SMART" id="SM00355">
    <property type="entry name" value="ZnF_C2H2"/>
    <property type="match status" value="2"/>
</dbReference>
<reference evidence="3 4" key="1">
    <citation type="submission" date="2024-05" db="EMBL/GenBank/DDBJ databases">
        <authorList>
            <person name="Wallberg A."/>
        </authorList>
    </citation>
    <scope>NUCLEOTIDE SEQUENCE [LARGE SCALE GENOMIC DNA]</scope>
</reference>
<dbReference type="InterPro" id="IPR036236">
    <property type="entry name" value="Znf_C2H2_sf"/>
</dbReference>
<dbReference type="SUPFAM" id="SSF57667">
    <property type="entry name" value="beta-beta-alpha zinc fingers"/>
    <property type="match status" value="1"/>
</dbReference>
<keyword evidence="4" id="KW-1185">Reference proteome</keyword>
<dbReference type="AlphaFoldDB" id="A0AAV2S876"/>
<dbReference type="Gene3D" id="3.30.160.60">
    <property type="entry name" value="Classic Zinc Finger"/>
    <property type="match status" value="1"/>
</dbReference>
<dbReference type="PROSITE" id="PS00028">
    <property type="entry name" value="ZINC_FINGER_C2H2_1"/>
    <property type="match status" value="1"/>
</dbReference>
<dbReference type="PROSITE" id="PS50157">
    <property type="entry name" value="ZINC_FINGER_C2H2_2"/>
    <property type="match status" value="1"/>
</dbReference>
<sequence length="147" mass="17170">MMPSSNVKMSVEELYIATLDLITTLDAATFSSDTEMEVLAQALKMNCATMMCSDHKMQRHRGHTVFNASKHMRHYKHLHRDHRRFKCSQCSNAFQKKEVLKEHEKIHKGGGLECARCGLKKKNMRDMVLHIQQHVMENRFLEKEIKV</sequence>
<evidence type="ECO:0000256" key="1">
    <source>
        <dbReference type="PROSITE-ProRule" id="PRU00042"/>
    </source>
</evidence>
<name>A0AAV2S876_MEGNR</name>
<evidence type="ECO:0000313" key="3">
    <source>
        <dbReference type="EMBL" id="CAL4166590.1"/>
    </source>
</evidence>
<dbReference type="Proteomes" id="UP001497623">
    <property type="component" value="Unassembled WGS sequence"/>
</dbReference>
<dbReference type="EMBL" id="CAXKWB010048437">
    <property type="protein sequence ID" value="CAL4166590.1"/>
    <property type="molecule type" value="Genomic_DNA"/>
</dbReference>
<evidence type="ECO:0000313" key="4">
    <source>
        <dbReference type="Proteomes" id="UP001497623"/>
    </source>
</evidence>
<keyword evidence="1" id="KW-0863">Zinc-finger</keyword>
<keyword evidence="1" id="KW-0479">Metal-binding</keyword>
<dbReference type="InterPro" id="IPR013087">
    <property type="entry name" value="Znf_C2H2_type"/>
</dbReference>